<feature type="non-terminal residue" evidence="2">
    <location>
        <position position="1"/>
    </location>
</feature>
<feature type="transmembrane region" description="Helical" evidence="1">
    <location>
        <begin position="183"/>
        <end position="205"/>
    </location>
</feature>
<proteinExistence type="predicted"/>
<feature type="transmembrane region" description="Helical" evidence="1">
    <location>
        <begin position="137"/>
        <end position="163"/>
    </location>
</feature>
<evidence type="ECO:0000313" key="2">
    <source>
        <dbReference type="EMBL" id="SVB30467.1"/>
    </source>
</evidence>
<feature type="non-terminal residue" evidence="2">
    <location>
        <position position="264"/>
    </location>
</feature>
<dbReference type="AlphaFoldDB" id="A0A382CYR6"/>
<reference evidence="2" key="1">
    <citation type="submission" date="2018-05" db="EMBL/GenBank/DDBJ databases">
        <authorList>
            <person name="Lanie J.A."/>
            <person name="Ng W.-L."/>
            <person name="Kazmierczak K.M."/>
            <person name="Andrzejewski T.M."/>
            <person name="Davidsen T.M."/>
            <person name="Wayne K.J."/>
            <person name="Tettelin H."/>
            <person name="Glass J.I."/>
            <person name="Rusch D."/>
            <person name="Podicherti R."/>
            <person name="Tsui H.-C.T."/>
            <person name="Winkler M.E."/>
        </authorList>
    </citation>
    <scope>NUCLEOTIDE SEQUENCE</scope>
</reference>
<evidence type="ECO:0000256" key="1">
    <source>
        <dbReference type="SAM" id="Phobius"/>
    </source>
</evidence>
<dbReference type="EMBL" id="UINC01036460">
    <property type="protein sequence ID" value="SVB30467.1"/>
    <property type="molecule type" value="Genomic_DNA"/>
</dbReference>
<name>A0A382CYR6_9ZZZZ</name>
<accession>A0A382CYR6</accession>
<protein>
    <submittedName>
        <fullName evidence="2">Uncharacterized protein</fullName>
    </submittedName>
</protein>
<keyword evidence="1" id="KW-0472">Membrane</keyword>
<feature type="transmembrane region" description="Helical" evidence="1">
    <location>
        <begin position="58"/>
        <end position="79"/>
    </location>
</feature>
<keyword evidence="1" id="KW-1133">Transmembrane helix</keyword>
<gene>
    <name evidence="2" type="ORF">METZ01_LOCUS183321</name>
</gene>
<organism evidence="2">
    <name type="scientific">marine metagenome</name>
    <dbReference type="NCBI Taxonomy" id="408172"/>
    <lineage>
        <taxon>unclassified sequences</taxon>
        <taxon>metagenomes</taxon>
        <taxon>ecological metagenomes</taxon>
    </lineage>
</organism>
<keyword evidence="1" id="KW-0812">Transmembrane</keyword>
<feature type="transmembrane region" description="Helical" evidence="1">
    <location>
        <begin position="226"/>
        <end position="250"/>
    </location>
</feature>
<feature type="transmembrane region" description="Helical" evidence="1">
    <location>
        <begin position="99"/>
        <end position="125"/>
    </location>
</feature>
<feature type="transmembrane region" description="Helical" evidence="1">
    <location>
        <begin position="29"/>
        <end position="46"/>
    </location>
</feature>
<sequence>VSEQEDRPTSFSINIDFGGLSLPKPGPRTWAALLVLVSLVLMHLAKDSVWITGEATDFGGAAVFLDFYLSEAKVGWVIWELEFTFGYGKGSFLGGLEASLSQFASVNLLLTIAFWLLVIWVLLVLSSAASRLPEESALASILEMGANLLPLCSSIFFLAAWNTTGSIESELVSDEWGFTEQEFSRAFAINLTAFVGFISGIFWILTDQSIREALNEVRSKEFDFSLDARPLTLGIASTLILASIGGAAAIPMMMGPDSSASTGL</sequence>